<gene>
    <name evidence="5" type="primary">hypBA1_3</name>
    <name evidence="5" type="ORF">SCARR_00800</name>
</gene>
<dbReference type="RefSeq" id="WP_168432980.1">
    <property type="nucleotide sequence ID" value="NZ_CAAHFH010000001.1"/>
</dbReference>
<dbReference type="EMBL" id="CAAHFH010000001">
    <property type="protein sequence ID" value="VGO18747.1"/>
    <property type="molecule type" value="Genomic_DNA"/>
</dbReference>
<dbReference type="InterPro" id="IPR012878">
    <property type="entry name" value="Beta-AFase-like_GH127_cat"/>
</dbReference>
<accession>A0A6C2UGV6</accession>
<reference evidence="5 6" key="1">
    <citation type="submission" date="2019-04" db="EMBL/GenBank/DDBJ databases">
        <authorList>
            <person name="Van Vliet M D."/>
        </authorList>
    </citation>
    <scope>NUCLEOTIDE SEQUENCE [LARGE SCALE GENOMIC DNA]</scope>
    <source>
        <strain evidence="5 6">F21</strain>
    </source>
</reference>
<dbReference type="PANTHER" id="PTHR43465:SF2">
    <property type="entry name" value="DUF1680 DOMAIN PROTEIN (AFU_ORTHOLOGUE AFUA_1G08910)"/>
    <property type="match status" value="1"/>
</dbReference>
<evidence type="ECO:0000259" key="3">
    <source>
        <dbReference type="Pfam" id="PF07944"/>
    </source>
</evidence>
<dbReference type="InterPro" id="IPR049046">
    <property type="entry name" value="Beta-AFase-like_GH127_middle"/>
</dbReference>
<keyword evidence="2" id="KW-0732">Signal</keyword>
<feature type="compositionally biased region" description="Basic and acidic residues" evidence="1">
    <location>
        <begin position="159"/>
        <end position="174"/>
    </location>
</feature>
<feature type="chain" id="PRO_5025563658" evidence="2">
    <location>
        <begin position="23"/>
        <end position="710"/>
    </location>
</feature>
<dbReference type="Pfam" id="PF07944">
    <property type="entry name" value="Beta-AFase-like_GH127_cat"/>
    <property type="match status" value="1"/>
</dbReference>
<dbReference type="Pfam" id="PF20736">
    <property type="entry name" value="Glyco_hydro127M"/>
    <property type="match status" value="1"/>
</dbReference>
<dbReference type="SUPFAM" id="SSF48208">
    <property type="entry name" value="Six-hairpin glycosidases"/>
    <property type="match status" value="1"/>
</dbReference>
<dbReference type="PANTHER" id="PTHR43465">
    <property type="entry name" value="DUF1680 DOMAIN PROTEIN (AFU_ORTHOLOGUE AFUA_1G08910)"/>
    <property type="match status" value="1"/>
</dbReference>
<organism evidence="5 6">
    <name type="scientific">Pontiella sulfatireligans</name>
    <dbReference type="NCBI Taxonomy" id="2750658"/>
    <lineage>
        <taxon>Bacteria</taxon>
        <taxon>Pseudomonadati</taxon>
        <taxon>Kiritimatiellota</taxon>
        <taxon>Kiritimatiellia</taxon>
        <taxon>Kiritimatiellales</taxon>
        <taxon>Pontiellaceae</taxon>
        <taxon>Pontiella</taxon>
    </lineage>
</organism>
<dbReference type="InterPro" id="IPR049174">
    <property type="entry name" value="Beta-AFase-like"/>
</dbReference>
<evidence type="ECO:0000313" key="6">
    <source>
        <dbReference type="Proteomes" id="UP000346198"/>
    </source>
</evidence>
<evidence type="ECO:0000256" key="2">
    <source>
        <dbReference type="SAM" id="SignalP"/>
    </source>
</evidence>
<name>A0A6C2UGV6_9BACT</name>
<sequence length="710" mass="78568">MNLGLLCTACVVVQAVVTTVFATESHGIGVLEPLPAGAIQPRGWLETMAQAASDGHTGHMEEINEQGKYSLPVASWKNINKKARGWANYEQEGYYLDGLVRLAYQLNDPELIAKAKGEIDPVIDAQKENGSFVGKKLEPICSLGPIDQKLMSPEERLTYKDDGEAPEEIAEKGSRKQPKLMPNSTSRYLWSVSVFNRAVLALYDASGEQKYLDFLVKYYRNFPDYHREVPDQVPVGGAELHFCRHLVNCEVMFEVAQRSGDTLIRDKALKILKSYESGMVETWLRGDFATSRITHGVTFNELFKLYATAPAGTDPRYVAVAETAFRFLQDEHIQPFGVNSANEYLRGIGGFKGTELCNIVDMAWSVTWLARQTGKASYGDVLENAFFNAFPASIDHYQQHSYLISPNRLPGVLCSQNRSTKHDFLPVWKPECCTGNLNRALPNYVMYMAMKTQDSGLAMLTYGPNHISTTVKGTAVEISSQTDYPFKDQLSWTVAPASDVSFPLYLRIPAWCENPVVKVNGKPVNASSADGFVKIDRNWKNGDQVSLQLPMNAVVHMGTELELMDKKTGKRSYTSPGSARVDTVGYLVEGAPFAYVTRGPLLYTLGVAAKDANTAADAGMVYNFAMKPGEITGADVVEHDVKGWVWEYGNAPVQLEIPAQKIDWKIDTKVGALPMQTFKANSSKEEMITLVPFGCAKFRLTAFPVVEAAE</sequence>
<dbReference type="AlphaFoldDB" id="A0A6C2UGV6"/>
<protein>
    <submittedName>
        <fullName evidence="5">Non-reducing end beta-L-arabinofuranosidase</fullName>
    </submittedName>
</protein>
<feature type="domain" description="Non-reducing end beta-L-arabinofuranosidase-like GH127 catalytic" evidence="3">
    <location>
        <begin position="72"/>
        <end position="443"/>
    </location>
</feature>
<dbReference type="InterPro" id="IPR008928">
    <property type="entry name" value="6-hairpin_glycosidase_sf"/>
</dbReference>
<evidence type="ECO:0000256" key="1">
    <source>
        <dbReference type="SAM" id="MobiDB-lite"/>
    </source>
</evidence>
<feature type="signal peptide" evidence="2">
    <location>
        <begin position="1"/>
        <end position="22"/>
    </location>
</feature>
<evidence type="ECO:0000313" key="5">
    <source>
        <dbReference type="EMBL" id="VGO18747.1"/>
    </source>
</evidence>
<keyword evidence="6" id="KW-1185">Reference proteome</keyword>
<dbReference type="Proteomes" id="UP000346198">
    <property type="component" value="Unassembled WGS sequence"/>
</dbReference>
<dbReference type="GO" id="GO:0005975">
    <property type="term" value="P:carbohydrate metabolic process"/>
    <property type="evidence" value="ECO:0007669"/>
    <property type="project" value="InterPro"/>
</dbReference>
<feature type="region of interest" description="Disordered" evidence="1">
    <location>
        <begin position="159"/>
        <end position="180"/>
    </location>
</feature>
<feature type="domain" description="Non-reducing end beta-L-arabinofuranosidase-like GH127 middle" evidence="4">
    <location>
        <begin position="459"/>
        <end position="551"/>
    </location>
</feature>
<evidence type="ECO:0000259" key="4">
    <source>
        <dbReference type="Pfam" id="PF20736"/>
    </source>
</evidence>
<proteinExistence type="predicted"/>